<dbReference type="SUPFAM" id="SSF56925">
    <property type="entry name" value="OMPA-like"/>
    <property type="match status" value="1"/>
</dbReference>
<evidence type="ECO:0000313" key="5">
    <source>
        <dbReference type="Proteomes" id="UP000054858"/>
    </source>
</evidence>
<dbReference type="Proteomes" id="UP000054858">
    <property type="component" value="Unassembled WGS sequence"/>
</dbReference>
<organism evidence="4 5">
    <name type="scientific">Legionella oakridgensis</name>
    <dbReference type="NCBI Taxonomy" id="29423"/>
    <lineage>
        <taxon>Bacteria</taxon>
        <taxon>Pseudomonadati</taxon>
        <taxon>Pseudomonadota</taxon>
        <taxon>Gammaproteobacteria</taxon>
        <taxon>Legionellales</taxon>
        <taxon>Legionellaceae</taxon>
        <taxon>Legionella</taxon>
    </lineage>
</organism>
<dbReference type="AlphaFoldDB" id="A0A0W0XGE9"/>
<gene>
    <name evidence="4" type="ORF">Loak_0715</name>
</gene>
<keyword evidence="1 2" id="KW-0732">Signal</keyword>
<dbReference type="RefSeq" id="WP_025385989.1">
    <property type="nucleotide sequence ID" value="NZ_LCUA01000005.1"/>
</dbReference>
<evidence type="ECO:0000256" key="2">
    <source>
        <dbReference type="SAM" id="SignalP"/>
    </source>
</evidence>
<protein>
    <recommendedName>
        <fullName evidence="3">Outer membrane protein beta-barrel domain-containing protein</fullName>
    </recommendedName>
</protein>
<accession>A0A0W0XGE9</accession>
<reference evidence="4 5" key="1">
    <citation type="submission" date="2015-11" db="EMBL/GenBank/DDBJ databases">
        <title>Genomic analysis of 38 Legionella species identifies large and diverse effector repertoires.</title>
        <authorList>
            <person name="Burstein D."/>
            <person name="Amaro F."/>
            <person name="Zusman T."/>
            <person name="Lifshitz Z."/>
            <person name="Cohen O."/>
            <person name="Gilbert J.A."/>
            <person name="Pupko T."/>
            <person name="Shuman H.A."/>
            <person name="Segal G."/>
        </authorList>
    </citation>
    <scope>NUCLEOTIDE SEQUENCE [LARGE SCALE GENOMIC DNA]</scope>
    <source>
        <strain evidence="4 5">Oak Ridge-10</strain>
    </source>
</reference>
<feature type="domain" description="Outer membrane protein beta-barrel" evidence="3">
    <location>
        <begin position="61"/>
        <end position="239"/>
    </location>
</feature>
<evidence type="ECO:0000259" key="3">
    <source>
        <dbReference type="Pfam" id="PF13505"/>
    </source>
</evidence>
<dbReference type="InterPro" id="IPR011250">
    <property type="entry name" value="OMP/PagP_B-barrel"/>
</dbReference>
<feature type="chain" id="PRO_5006916504" description="Outer membrane protein beta-barrel domain-containing protein" evidence="2">
    <location>
        <begin position="22"/>
        <end position="242"/>
    </location>
</feature>
<evidence type="ECO:0000256" key="1">
    <source>
        <dbReference type="ARBA" id="ARBA00022729"/>
    </source>
</evidence>
<proteinExistence type="predicted"/>
<sequence>MKQSLKMSLAILMLSNNPVHAFNPINGWYAGIVLGGSYAPGGTLTFNLPNTPTTGSCSVGASCSTSTTGSFSYDGYGNIGGQIGIRLSHFRAELEPVVNYNPYQNITVNGITYTSPSQSEGLRLKGDTTTVGVLINGYYDFYTAGGASSFVPYIGAGVGYAYVQNDIKFYCNNQPITCTSLSESTSSPIGQGIIGAAYYLDDFTSFGLDYRYITTGKINSIIDSRVQVHTINFSFNGIFNCL</sequence>
<feature type="signal peptide" evidence="2">
    <location>
        <begin position="1"/>
        <end position="21"/>
    </location>
</feature>
<dbReference type="InterPro" id="IPR027385">
    <property type="entry name" value="Beta-barrel_OMP"/>
</dbReference>
<dbReference type="EMBL" id="LNYP01000008">
    <property type="protein sequence ID" value="KTD43540.1"/>
    <property type="molecule type" value="Genomic_DNA"/>
</dbReference>
<dbReference type="Pfam" id="PF13505">
    <property type="entry name" value="OMP_b-brl"/>
    <property type="match status" value="1"/>
</dbReference>
<comment type="caution">
    <text evidence="4">The sequence shown here is derived from an EMBL/GenBank/DDBJ whole genome shotgun (WGS) entry which is preliminary data.</text>
</comment>
<dbReference type="PATRIC" id="fig|29423.5.peg.743"/>
<name>A0A0W0XGE9_9GAMM</name>
<evidence type="ECO:0000313" key="4">
    <source>
        <dbReference type="EMBL" id="KTD43540.1"/>
    </source>
</evidence>
<dbReference type="Gene3D" id="2.40.160.20">
    <property type="match status" value="1"/>
</dbReference>